<reference evidence="1 2" key="1">
    <citation type="submission" date="2016-07" db="EMBL/GenBank/DDBJ databases">
        <title>Multiple horizontal gene transfer events from other fungi enriched the ability of initially mycotrophic Trichoderma (Ascomycota) to feed on dead plant biomass.</title>
        <authorList>
            <consortium name="DOE Joint Genome Institute"/>
            <person name="Aerts A."/>
            <person name="Atanasova L."/>
            <person name="Chenthamara K."/>
            <person name="Zhang J."/>
            <person name="Grujic M."/>
            <person name="Henrissat B."/>
            <person name="Kuo A."/>
            <person name="Salamov A."/>
            <person name="Lipzen A."/>
            <person name="Labutti K."/>
            <person name="Barry K."/>
            <person name="Miao Y."/>
            <person name="Rahimi M.J."/>
            <person name="Shen Q."/>
            <person name="Grigoriev I.V."/>
            <person name="Kubicek C.P."/>
            <person name="Druzhinina I.S."/>
        </authorList>
    </citation>
    <scope>NUCLEOTIDE SEQUENCE [LARGE SCALE GENOMIC DNA]</scope>
    <source>
        <strain evidence="1 2">CBS 433.97</strain>
    </source>
</reference>
<accession>A0A2T3ZQ22</accession>
<name>A0A2T3ZQ22_TRIA4</name>
<sequence length="143" mass="16172">MAMMCMFACLRRSNCEHGRYLAAEIDSLIALVSPYRDEMPSAKRKDMPPQLENTLVHSRGRKTLRCHVQAHQQMRRYLSIHCPPADSNCIFTLAPESHKLPPIPIPKLHDVPTRRLHVSSGSTNARLHNMGPPKTSDVIKAKI</sequence>
<keyword evidence="2" id="KW-1185">Reference proteome</keyword>
<protein>
    <submittedName>
        <fullName evidence="1">Uncharacterized protein</fullName>
    </submittedName>
</protein>
<evidence type="ECO:0000313" key="2">
    <source>
        <dbReference type="Proteomes" id="UP000240493"/>
    </source>
</evidence>
<dbReference type="AlphaFoldDB" id="A0A2T3ZQ22"/>
<dbReference type="Proteomes" id="UP000240493">
    <property type="component" value="Unassembled WGS sequence"/>
</dbReference>
<proteinExistence type="predicted"/>
<gene>
    <name evidence="1" type="ORF">M441DRAFT_226875</name>
</gene>
<organism evidence="1 2">
    <name type="scientific">Trichoderma asperellum (strain ATCC 204424 / CBS 433.97 / NBRC 101777)</name>
    <dbReference type="NCBI Taxonomy" id="1042311"/>
    <lineage>
        <taxon>Eukaryota</taxon>
        <taxon>Fungi</taxon>
        <taxon>Dikarya</taxon>
        <taxon>Ascomycota</taxon>
        <taxon>Pezizomycotina</taxon>
        <taxon>Sordariomycetes</taxon>
        <taxon>Hypocreomycetidae</taxon>
        <taxon>Hypocreales</taxon>
        <taxon>Hypocreaceae</taxon>
        <taxon>Trichoderma</taxon>
    </lineage>
</organism>
<evidence type="ECO:0000313" key="1">
    <source>
        <dbReference type="EMBL" id="PTB46907.1"/>
    </source>
</evidence>
<dbReference type="EMBL" id="KZ679256">
    <property type="protein sequence ID" value="PTB46907.1"/>
    <property type="molecule type" value="Genomic_DNA"/>
</dbReference>